<dbReference type="AlphaFoldDB" id="A0A3N6M031"/>
<keyword evidence="5" id="KW-0969">Cilium</keyword>
<organism evidence="5 6">
    <name type="scientific">Natrarchaeobius chitinivorans</name>
    <dbReference type="NCBI Taxonomy" id="1679083"/>
    <lineage>
        <taxon>Archaea</taxon>
        <taxon>Methanobacteriati</taxon>
        <taxon>Methanobacteriota</taxon>
        <taxon>Stenosarchaea group</taxon>
        <taxon>Halobacteria</taxon>
        <taxon>Halobacteriales</taxon>
        <taxon>Natrialbaceae</taxon>
        <taxon>Natrarchaeobius</taxon>
    </lineage>
</organism>
<feature type="compositionally biased region" description="Basic and acidic residues" evidence="3">
    <location>
        <begin position="224"/>
        <end position="237"/>
    </location>
</feature>
<evidence type="ECO:0000313" key="5">
    <source>
        <dbReference type="EMBL" id="RQG93604.1"/>
    </source>
</evidence>
<feature type="compositionally biased region" description="Acidic residues" evidence="3">
    <location>
        <begin position="131"/>
        <end position="223"/>
    </location>
</feature>
<evidence type="ECO:0000256" key="2">
    <source>
        <dbReference type="ARBA" id="ARBA00022440"/>
    </source>
</evidence>
<dbReference type="PANTHER" id="PTHR40698">
    <property type="entry name" value="FLAGELLA-RELATED PROTEIN E-RELATED-RELATED"/>
    <property type="match status" value="1"/>
</dbReference>
<dbReference type="InterPro" id="IPR006752">
    <property type="entry name" value="Arch_fla_DE"/>
</dbReference>
<dbReference type="PANTHER" id="PTHR40698:SF1">
    <property type="entry name" value="FLAGELLA-RELATED PROTEIN D-RELATED"/>
    <property type="match status" value="1"/>
</dbReference>
<name>A0A3N6M031_NATCH</name>
<feature type="region of interest" description="Disordered" evidence="3">
    <location>
        <begin position="1"/>
        <end position="50"/>
    </location>
</feature>
<feature type="region of interest" description="Disordered" evidence="3">
    <location>
        <begin position="367"/>
        <end position="459"/>
    </location>
</feature>
<accession>A0A3N6M031</accession>
<proteinExistence type="predicted"/>
<feature type="region of interest" description="Disordered" evidence="3">
    <location>
        <begin position="118"/>
        <end position="257"/>
    </location>
</feature>
<dbReference type="Pfam" id="PF04659">
    <property type="entry name" value="Arch_fla_DE"/>
    <property type="match status" value="1"/>
</dbReference>
<evidence type="ECO:0000256" key="1">
    <source>
        <dbReference type="ARBA" id="ARBA00004618"/>
    </source>
</evidence>
<evidence type="ECO:0000313" key="6">
    <source>
        <dbReference type="Proteomes" id="UP000282323"/>
    </source>
</evidence>
<dbReference type="Proteomes" id="UP000282323">
    <property type="component" value="Unassembled WGS sequence"/>
</dbReference>
<comment type="subcellular location">
    <subcellularLocation>
        <location evidence="1">Archaeal flagellum</location>
    </subcellularLocation>
</comment>
<evidence type="ECO:0000256" key="3">
    <source>
        <dbReference type="SAM" id="MobiDB-lite"/>
    </source>
</evidence>
<reference evidence="5 6" key="1">
    <citation type="submission" date="2018-10" db="EMBL/GenBank/DDBJ databases">
        <title>Natrarchaeobius chitinivorans gen. nov., sp. nov., and Natrarchaeobius haloalkaliphilus sp. nov., alkaliphilic, chitin-utilizing haloarchaea from hypersaline alkaline lakes.</title>
        <authorList>
            <person name="Sorokin D.Y."/>
            <person name="Elcheninov A.G."/>
            <person name="Kostrikina N.A."/>
            <person name="Bale N.J."/>
            <person name="Sinninghe Damste J.S."/>
            <person name="Khijniak T.V."/>
            <person name="Kublanov I.V."/>
            <person name="Toshchakov S.V."/>
        </authorList>
    </citation>
    <scope>NUCLEOTIDE SEQUENCE [LARGE SCALE GENOMIC DNA]</scope>
    <source>
        <strain evidence="5 6">AArcht4T</strain>
    </source>
</reference>
<feature type="compositionally biased region" description="Polar residues" evidence="3">
    <location>
        <begin position="389"/>
        <end position="409"/>
    </location>
</feature>
<comment type="caution">
    <text evidence="5">The sequence shown here is derived from an EMBL/GenBank/DDBJ whole genome shotgun (WGS) entry which is preliminary data.</text>
</comment>
<dbReference type="GO" id="GO:0097588">
    <property type="term" value="P:archaeal or bacterial-type flagellum-dependent cell motility"/>
    <property type="evidence" value="ECO:0007669"/>
    <property type="project" value="InterPro"/>
</dbReference>
<dbReference type="EMBL" id="REGA01000013">
    <property type="protein sequence ID" value="RQG93604.1"/>
    <property type="molecule type" value="Genomic_DNA"/>
</dbReference>
<sequence length="459" mass="48921">MTFLLFSGLGADDEDDTDDGGDDLLGGDDDGLLGDDLGFDDDDGGSDDDELNYRLDEVEKEIDSLGNKVETVRGENEKISDSISSVERNVDKLVDLYEIVTHGINPFVGDQEIGNAFETATEQGGFGASDDPTDEIDPEIADAEATDFLTDDIESDDDIDDFGDDPFSDLDGEEETDSELDDEPMDDKTADDEFDDFLAPDNDDVADEDPLEADDDPFEADDDPPGHDDDPIDHSSEIEDDDPLDGREDDGLTTDKTATAVADDLEEAINGEIGEPPYLVRHPAQNGAEITTLEWLEFLVESGGIDSASRTIAYYETVGWISSPVETYLQSLLNGFGDESVSPADDPDANSPLGTSVHRQSLRYIATIATPERTPDSLEGWAGSENETELATGSVDNLTTEPDTDSNSEPTDRPVAGPGEGTGDEAATEPVADRDDGLAGDSEDGGDGLAGELEDGGNS</sequence>
<evidence type="ECO:0000259" key="4">
    <source>
        <dbReference type="Pfam" id="PF04659"/>
    </source>
</evidence>
<dbReference type="RefSeq" id="WP_124196381.1">
    <property type="nucleotide sequence ID" value="NZ_REGA01000013.1"/>
</dbReference>
<keyword evidence="5" id="KW-0282">Flagellum</keyword>
<gene>
    <name evidence="5" type="ORF">EA473_14860</name>
</gene>
<dbReference type="Pfam" id="PF05377">
    <property type="entry name" value="FlaC_arch"/>
    <property type="match status" value="1"/>
</dbReference>
<dbReference type="GO" id="GO:0097589">
    <property type="term" value="C:archaeal-type flagellum"/>
    <property type="evidence" value="ECO:0007669"/>
    <property type="project" value="UniProtKB-SubCell"/>
</dbReference>
<protein>
    <submittedName>
        <fullName evidence="5">Flagella protein</fullName>
    </submittedName>
</protein>
<dbReference type="InterPro" id="IPR009205">
    <property type="entry name" value="FlaC_arc"/>
</dbReference>
<dbReference type="OrthoDB" id="121879at2157"/>
<feature type="domain" description="Archaeal flagella protein FlaD/E" evidence="4">
    <location>
        <begin position="275"/>
        <end position="369"/>
    </location>
</feature>
<keyword evidence="2" id="KW-0974">Archaeal flagellum</keyword>
<feature type="compositionally biased region" description="Acidic residues" evidence="3">
    <location>
        <begin position="441"/>
        <end position="459"/>
    </location>
</feature>
<dbReference type="InterPro" id="IPR052494">
    <property type="entry name" value="Flagella_assembly_related"/>
</dbReference>
<feature type="compositionally biased region" description="Acidic residues" evidence="3">
    <location>
        <begin position="11"/>
        <end position="50"/>
    </location>
</feature>
<keyword evidence="6" id="KW-1185">Reference proteome</keyword>
<keyword evidence="5" id="KW-0966">Cell projection</keyword>